<keyword evidence="3" id="KW-1185">Reference proteome</keyword>
<feature type="compositionally biased region" description="Basic and acidic residues" evidence="1">
    <location>
        <begin position="73"/>
        <end position="83"/>
    </location>
</feature>
<feature type="region of interest" description="Disordered" evidence="1">
    <location>
        <begin position="63"/>
        <end position="83"/>
    </location>
</feature>
<gene>
    <name evidence="2" type="ORF">BPAG_LOCUS6791</name>
</gene>
<evidence type="ECO:0000256" key="1">
    <source>
        <dbReference type="SAM" id="MobiDB-lite"/>
    </source>
</evidence>
<evidence type="ECO:0000313" key="4">
    <source>
        <dbReference type="WBParaSite" id="BPAG_0000682901-mRNA-1"/>
    </source>
</evidence>
<sequence>MEITKRNHSFVACKLAQNSSNSTNNSNSINSIQEEIPEVEVENSQNLQEKLKHSVSSLYSSSIVRQQNRRSSINRDKNDNNFDTQDRTLFEKRSRIERPRARYPNSARRTSAPACLWPASSIFPDQQTKSSSSSSSSLHDNLILLQKLLAKQRIMQE</sequence>
<accession>A0A0N4TF41</accession>
<evidence type="ECO:0000313" key="2">
    <source>
        <dbReference type="EMBL" id="VDN87977.1"/>
    </source>
</evidence>
<reference evidence="4" key="1">
    <citation type="submission" date="2017-02" db="UniProtKB">
        <authorList>
            <consortium name="WormBaseParasite"/>
        </authorList>
    </citation>
    <scope>IDENTIFICATION</scope>
</reference>
<dbReference type="WBParaSite" id="BPAG_0000682901-mRNA-1">
    <property type="protein sequence ID" value="BPAG_0000682901-mRNA-1"/>
    <property type="gene ID" value="BPAG_0000682901"/>
</dbReference>
<evidence type="ECO:0000313" key="3">
    <source>
        <dbReference type="Proteomes" id="UP000278627"/>
    </source>
</evidence>
<reference evidence="2 3" key="2">
    <citation type="submission" date="2018-11" db="EMBL/GenBank/DDBJ databases">
        <authorList>
            <consortium name="Pathogen Informatics"/>
        </authorList>
    </citation>
    <scope>NUCLEOTIDE SEQUENCE [LARGE SCALE GENOMIC DNA]</scope>
</reference>
<protein>
    <submittedName>
        <fullName evidence="2 4">Uncharacterized protein</fullName>
    </submittedName>
</protein>
<dbReference type="AlphaFoldDB" id="A0A0N4TF41"/>
<organism evidence="4">
    <name type="scientific">Brugia pahangi</name>
    <name type="common">Filarial nematode worm</name>
    <dbReference type="NCBI Taxonomy" id="6280"/>
    <lineage>
        <taxon>Eukaryota</taxon>
        <taxon>Metazoa</taxon>
        <taxon>Ecdysozoa</taxon>
        <taxon>Nematoda</taxon>
        <taxon>Chromadorea</taxon>
        <taxon>Rhabditida</taxon>
        <taxon>Spirurina</taxon>
        <taxon>Spiruromorpha</taxon>
        <taxon>Filarioidea</taxon>
        <taxon>Onchocercidae</taxon>
        <taxon>Brugia</taxon>
    </lineage>
</organism>
<dbReference type="EMBL" id="UZAD01006723">
    <property type="protein sequence ID" value="VDN87977.1"/>
    <property type="molecule type" value="Genomic_DNA"/>
</dbReference>
<name>A0A0N4TF41_BRUPA</name>
<proteinExistence type="predicted"/>
<dbReference type="Proteomes" id="UP000278627">
    <property type="component" value="Unassembled WGS sequence"/>
</dbReference>